<dbReference type="InterPro" id="IPR036291">
    <property type="entry name" value="NAD(P)-bd_dom_sf"/>
</dbReference>
<dbReference type="InterPro" id="IPR020904">
    <property type="entry name" value="Sc_DH/Rdtase_CS"/>
</dbReference>
<name>A0A9Q8QR15_9HYPO</name>
<accession>A0A9Q8QR15</accession>
<dbReference type="GO" id="GO:0032115">
    <property type="term" value="F:sorbose reductase activity"/>
    <property type="evidence" value="ECO:0007669"/>
    <property type="project" value="UniProtKB-EC"/>
</dbReference>
<dbReference type="GO" id="GO:0019594">
    <property type="term" value="P:mannitol metabolic process"/>
    <property type="evidence" value="ECO:0007669"/>
    <property type="project" value="UniProtKB-ARBA"/>
</dbReference>
<keyword evidence="3 4" id="KW-0560">Oxidoreductase</keyword>
<dbReference type="EMBL" id="CP086363">
    <property type="protein sequence ID" value="UNI23832.1"/>
    <property type="molecule type" value="Genomic_DNA"/>
</dbReference>
<evidence type="ECO:0000256" key="1">
    <source>
        <dbReference type="ARBA" id="ARBA00006484"/>
    </source>
</evidence>
<dbReference type="Pfam" id="PF13561">
    <property type="entry name" value="adh_short_C2"/>
    <property type="match status" value="1"/>
</dbReference>
<dbReference type="RefSeq" id="XP_047847313.1">
    <property type="nucleotide sequence ID" value="XM_047991302.1"/>
</dbReference>
<keyword evidence="5" id="KW-1185">Reference proteome</keyword>
<dbReference type="PRINTS" id="PR00081">
    <property type="entry name" value="GDHRDH"/>
</dbReference>
<sequence>MPLFKPQNPEAPVLSQFSLKGKIAAITGGAKGIGLEVTRALAEAGADVAIIYSTSTDADAIATKIGSQTGVRTKAYQSDVRSRDAIAATVDRVVADFGGLDVVVANAGVCADIASLEYTEEQWRANNSVNLDGVMWTAQAAGRVFKKQGRGNLIITASVSATLVNIPQRQAAYNSSKAAVVHLAKSLAVEWVDFARVNCVSPGFIETDMLYTQPKERFNNWMSMIPGGRMASASELKGIYAFLASDACCYMTGADIIVDGGYTLT</sequence>
<dbReference type="PANTHER" id="PTHR43008">
    <property type="entry name" value="BENZIL REDUCTASE"/>
    <property type="match status" value="1"/>
</dbReference>
<evidence type="ECO:0000256" key="2">
    <source>
        <dbReference type="ARBA" id="ARBA00022857"/>
    </source>
</evidence>
<dbReference type="PROSITE" id="PS00061">
    <property type="entry name" value="ADH_SHORT"/>
    <property type="match status" value="1"/>
</dbReference>
<dbReference type="InterPro" id="IPR002347">
    <property type="entry name" value="SDR_fam"/>
</dbReference>
<keyword evidence="2" id="KW-0521">NADP</keyword>
<dbReference type="GO" id="GO:0050664">
    <property type="term" value="F:oxidoreductase activity, acting on NAD(P)H, oxygen as acceptor"/>
    <property type="evidence" value="ECO:0007669"/>
    <property type="project" value="TreeGrafter"/>
</dbReference>
<proteinExistence type="inferred from homology"/>
<dbReference type="PRINTS" id="PR00080">
    <property type="entry name" value="SDRFAMILY"/>
</dbReference>
<dbReference type="PANTHER" id="PTHR43008:SF12">
    <property type="entry name" value="OXIDOREDUCTASE, SHORT CHAIN DEHYDROGENASE_REDUCTASE FAMILY (AFU_ORTHOLOGUE AFUA_6G13830)"/>
    <property type="match status" value="1"/>
</dbReference>
<dbReference type="GO" id="GO:0050085">
    <property type="term" value="F:mannitol 2-dehydrogenase (NADP+) activity"/>
    <property type="evidence" value="ECO:0007669"/>
    <property type="project" value="UniProtKB-ARBA"/>
</dbReference>
<gene>
    <name evidence="4" type="ORF">JDV02_009626</name>
</gene>
<evidence type="ECO:0000256" key="3">
    <source>
        <dbReference type="ARBA" id="ARBA00023002"/>
    </source>
</evidence>
<dbReference type="KEGG" id="ptkz:JDV02_009626"/>
<dbReference type="FunFam" id="3.40.50.720:FF:000090">
    <property type="entry name" value="NADP-dependent mannitol dehydrogenase"/>
    <property type="match status" value="1"/>
</dbReference>
<evidence type="ECO:0000313" key="5">
    <source>
        <dbReference type="Proteomes" id="UP000829364"/>
    </source>
</evidence>
<reference evidence="4" key="1">
    <citation type="submission" date="2021-11" db="EMBL/GenBank/DDBJ databases">
        <title>Purpureocillium_takamizusanense_genome.</title>
        <authorList>
            <person name="Nguyen N.-H."/>
        </authorList>
    </citation>
    <scope>NUCLEOTIDE SEQUENCE</scope>
    <source>
        <strain evidence="4">PT3</strain>
    </source>
</reference>
<dbReference type="EC" id="1.1.1.289" evidence="4"/>
<organism evidence="4 5">
    <name type="scientific">Purpureocillium takamizusanense</name>
    <dbReference type="NCBI Taxonomy" id="2060973"/>
    <lineage>
        <taxon>Eukaryota</taxon>
        <taxon>Fungi</taxon>
        <taxon>Dikarya</taxon>
        <taxon>Ascomycota</taxon>
        <taxon>Pezizomycotina</taxon>
        <taxon>Sordariomycetes</taxon>
        <taxon>Hypocreomycetidae</taxon>
        <taxon>Hypocreales</taxon>
        <taxon>Ophiocordycipitaceae</taxon>
        <taxon>Purpureocillium</taxon>
    </lineage>
</organism>
<dbReference type="Proteomes" id="UP000829364">
    <property type="component" value="Chromosome 10"/>
</dbReference>
<evidence type="ECO:0000313" key="4">
    <source>
        <dbReference type="EMBL" id="UNI23832.1"/>
    </source>
</evidence>
<protein>
    <submittedName>
        <fullName evidence="4">Sorbose reductase</fullName>
        <ecNumber evidence="4">1.1.1.289</ecNumber>
    </submittedName>
</protein>
<dbReference type="Gene3D" id="3.40.50.720">
    <property type="entry name" value="NAD(P)-binding Rossmann-like Domain"/>
    <property type="match status" value="1"/>
</dbReference>
<dbReference type="GeneID" id="72071571"/>
<dbReference type="AlphaFoldDB" id="A0A9Q8QR15"/>
<comment type="similarity">
    <text evidence="1">Belongs to the short-chain dehydrogenases/reductases (SDR) family.</text>
</comment>
<dbReference type="OrthoDB" id="1888931at2759"/>
<dbReference type="SUPFAM" id="SSF51735">
    <property type="entry name" value="NAD(P)-binding Rossmann-fold domains"/>
    <property type="match status" value="1"/>
</dbReference>